<name>A0A095Z4X9_9BURK</name>
<dbReference type="InterPro" id="IPR003439">
    <property type="entry name" value="ABC_transporter-like_ATP-bd"/>
</dbReference>
<dbReference type="EMBL" id="JRNI01000036">
    <property type="protein sequence ID" value="KGF29728.1"/>
    <property type="molecule type" value="Genomic_DNA"/>
</dbReference>
<dbReference type="PANTHER" id="PTHR43499">
    <property type="entry name" value="ABC TRANSPORTER I FAMILY MEMBER 1"/>
    <property type="match status" value="1"/>
</dbReference>
<keyword evidence="4" id="KW-0067">ATP-binding</keyword>
<dbReference type="InterPro" id="IPR005895">
    <property type="entry name" value="ABC_transptr_haem_export_CcmA"/>
</dbReference>
<evidence type="ECO:0000256" key="6">
    <source>
        <dbReference type="ARBA" id="ARBA00023136"/>
    </source>
</evidence>
<comment type="caution">
    <text evidence="8">The sequence shown here is derived from an EMBL/GenBank/DDBJ whole genome shotgun (WGS) entry which is preliminary data.</text>
</comment>
<proteinExistence type="predicted"/>
<dbReference type="InterPro" id="IPR027417">
    <property type="entry name" value="P-loop_NTPase"/>
</dbReference>
<gene>
    <name evidence="8" type="ORF">HMPREF2130_08450</name>
</gene>
<dbReference type="PANTHER" id="PTHR43499:SF1">
    <property type="entry name" value="ABC TRANSPORTER I FAMILY MEMBER 1"/>
    <property type="match status" value="1"/>
</dbReference>
<dbReference type="Gene3D" id="3.40.50.300">
    <property type="entry name" value="P-loop containing nucleotide triphosphate hydrolases"/>
    <property type="match status" value="1"/>
</dbReference>
<evidence type="ECO:0000256" key="1">
    <source>
        <dbReference type="ARBA" id="ARBA00022448"/>
    </source>
</evidence>
<evidence type="ECO:0000256" key="4">
    <source>
        <dbReference type="ARBA" id="ARBA00022840"/>
    </source>
</evidence>
<reference evidence="8 9" key="1">
    <citation type="submission" date="2014-07" db="EMBL/GenBank/DDBJ databases">
        <authorList>
            <person name="McCorrison J."/>
            <person name="Sanka R."/>
            <person name="Torralba M."/>
            <person name="Gillis M."/>
            <person name="Haft D.H."/>
            <person name="Methe B."/>
            <person name="Sutton G."/>
            <person name="Nelson K.E."/>
        </authorList>
    </citation>
    <scope>NUCLEOTIDE SEQUENCE [LARGE SCALE GENOMIC DNA]</scope>
    <source>
        <strain evidence="8 9">DNF00040</strain>
    </source>
</reference>
<keyword evidence="2" id="KW-0547">Nucleotide-binding</keyword>
<evidence type="ECO:0000313" key="9">
    <source>
        <dbReference type="Proteomes" id="UP000029629"/>
    </source>
</evidence>
<dbReference type="SUPFAM" id="SSF52540">
    <property type="entry name" value="P-loop containing nucleoside triphosphate hydrolases"/>
    <property type="match status" value="1"/>
</dbReference>
<dbReference type="NCBIfam" id="TIGR01189">
    <property type="entry name" value="ccmA"/>
    <property type="match status" value="1"/>
</dbReference>
<sequence>MLFEQLCFEIYPSQLWHLRGPNGSGKSSLLDVLVGLTSADSGEVLWYEAGAQASRNGVFAPALARRRACFHYCRQQTAVNLRLSVRENIERQALWANSRFSTAQLLTWAEEVELLALLDEPAAFLSQGQKKQIALARLRLFGQRALWLLDEPFNSLDQLAVERLEHWIAEHIATGGAVILVSHTEQCQTLPVHTLQLSGTV</sequence>
<dbReference type="AlphaFoldDB" id="A0A095Z4X9"/>
<evidence type="ECO:0000256" key="3">
    <source>
        <dbReference type="ARBA" id="ARBA00022748"/>
    </source>
</evidence>
<dbReference type="GO" id="GO:0005524">
    <property type="term" value="F:ATP binding"/>
    <property type="evidence" value="ECO:0007669"/>
    <property type="project" value="UniProtKB-KW"/>
</dbReference>
<keyword evidence="6" id="KW-0472">Membrane</keyword>
<dbReference type="GO" id="GO:0016887">
    <property type="term" value="F:ATP hydrolysis activity"/>
    <property type="evidence" value="ECO:0007669"/>
    <property type="project" value="InterPro"/>
</dbReference>
<dbReference type="GO" id="GO:0017004">
    <property type="term" value="P:cytochrome complex assembly"/>
    <property type="evidence" value="ECO:0007669"/>
    <property type="project" value="UniProtKB-KW"/>
</dbReference>
<dbReference type="eggNOG" id="COG4133">
    <property type="taxonomic scope" value="Bacteria"/>
</dbReference>
<dbReference type="GO" id="GO:0022857">
    <property type="term" value="F:transmembrane transporter activity"/>
    <property type="evidence" value="ECO:0007669"/>
    <property type="project" value="InterPro"/>
</dbReference>
<keyword evidence="3" id="KW-0201">Cytochrome c-type biogenesis</keyword>
<keyword evidence="1" id="KW-0813">Transport</keyword>
<evidence type="ECO:0000313" key="8">
    <source>
        <dbReference type="EMBL" id="KGF29728.1"/>
    </source>
</evidence>
<organism evidence="8 9">
    <name type="scientific">Oligella urethralis DNF00040</name>
    <dbReference type="NCBI Taxonomy" id="1401065"/>
    <lineage>
        <taxon>Bacteria</taxon>
        <taxon>Pseudomonadati</taxon>
        <taxon>Pseudomonadota</taxon>
        <taxon>Betaproteobacteria</taxon>
        <taxon>Burkholderiales</taxon>
        <taxon>Alcaligenaceae</taxon>
        <taxon>Oligella</taxon>
    </lineage>
</organism>
<dbReference type="Pfam" id="PF00005">
    <property type="entry name" value="ABC_tran"/>
    <property type="match status" value="1"/>
</dbReference>
<evidence type="ECO:0000256" key="5">
    <source>
        <dbReference type="ARBA" id="ARBA00022967"/>
    </source>
</evidence>
<evidence type="ECO:0000259" key="7">
    <source>
        <dbReference type="Pfam" id="PF00005"/>
    </source>
</evidence>
<feature type="domain" description="ABC transporter" evidence="7">
    <location>
        <begin position="4"/>
        <end position="154"/>
    </location>
</feature>
<dbReference type="Proteomes" id="UP000029629">
    <property type="component" value="Unassembled WGS sequence"/>
</dbReference>
<evidence type="ECO:0000256" key="2">
    <source>
        <dbReference type="ARBA" id="ARBA00022741"/>
    </source>
</evidence>
<accession>A0A095Z4X9</accession>
<keyword evidence="9" id="KW-1185">Reference proteome</keyword>
<keyword evidence="5" id="KW-1278">Translocase</keyword>
<protein>
    <recommendedName>
        <fullName evidence="7">ABC transporter domain-containing protein</fullName>
    </recommendedName>
</protein>